<dbReference type="Proteomes" id="UP000078397">
    <property type="component" value="Unassembled WGS sequence"/>
</dbReference>
<dbReference type="RefSeq" id="XP_018140027.1">
    <property type="nucleotide sequence ID" value="XM_018294394.1"/>
</dbReference>
<gene>
    <name evidence="1" type="ORF">VFPPC_16641</name>
</gene>
<comment type="caution">
    <text evidence="1">The sequence shown here is derived from an EMBL/GenBank/DDBJ whole genome shotgun (WGS) entry which is preliminary data.</text>
</comment>
<evidence type="ECO:0000313" key="1">
    <source>
        <dbReference type="EMBL" id="OAQ62323.1"/>
    </source>
</evidence>
<dbReference type="AlphaFoldDB" id="A0A179FB71"/>
<accession>A0A179FB71</accession>
<organism evidence="1 2">
    <name type="scientific">Pochonia chlamydosporia 170</name>
    <dbReference type="NCBI Taxonomy" id="1380566"/>
    <lineage>
        <taxon>Eukaryota</taxon>
        <taxon>Fungi</taxon>
        <taxon>Dikarya</taxon>
        <taxon>Ascomycota</taxon>
        <taxon>Pezizomycotina</taxon>
        <taxon>Sordariomycetes</taxon>
        <taxon>Hypocreomycetidae</taxon>
        <taxon>Hypocreales</taxon>
        <taxon>Clavicipitaceae</taxon>
        <taxon>Pochonia</taxon>
    </lineage>
</organism>
<dbReference type="KEGG" id="pchm:VFPPC_16641"/>
<keyword evidence="2" id="KW-1185">Reference proteome</keyword>
<proteinExistence type="predicted"/>
<reference evidence="1 2" key="1">
    <citation type="journal article" date="2016" name="PLoS Pathog.">
        <title>Biosynthesis of antibiotic leucinostatins in bio-control fungus Purpureocillium lilacinum and their inhibition on phytophthora revealed by genome mining.</title>
        <authorList>
            <person name="Wang G."/>
            <person name="Liu Z."/>
            <person name="Lin R."/>
            <person name="Li E."/>
            <person name="Mao Z."/>
            <person name="Ling J."/>
            <person name="Yang Y."/>
            <person name="Yin W.B."/>
            <person name="Xie B."/>
        </authorList>
    </citation>
    <scope>NUCLEOTIDE SEQUENCE [LARGE SCALE GENOMIC DNA]</scope>
    <source>
        <strain evidence="1">170</strain>
    </source>
</reference>
<name>A0A179FB71_METCM</name>
<evidence type="ECO:0000313" key="2">
    <source>
        <dbReference type="Proteomes" id="UP000078397"/>
    </source>
</evidence>
<dbReference type="EMBL" id="LSBJ02000007">
    <property type="protein sequence ID" value="OAQ62323.1"/>
    <property type="molecule type" value="Genomic_DNA"/>
</dbReference>
<protein>
    <submittedName>
        <fullName evidence="1">Uncharacterized protein</fullName>
    </submittedName>
</protein>
<dbReference type="GeneID" id="28858388"/>
<sequence>MVNAMLARPIRIFHIQRDEHLALIEMKLVLSSSWSSNHLSPTFCPFETCLSRPIPLPAIPSNTASIQTPNSKTCNTPRKGPSIFTLCLHLCLVN</sequence>